<dbReference type="InterPro" id="IPR000821">
    <property type="entry name" value="Ala_racemase"/>
</dbReference>
<evidence type="ECO:0000256" key="7">
    <source>
        <dbReference type="PIRSR" id="PIRSR600821-52"/>
    </source>
</evidence>
<comment type="cofactor">
    <cofactor evidence="1 5 6">
        <name>pyridoxal 5'-phosphate</name>
        <dbReference type="ChEBI" id="CHEBI:597326"/>
    </cofactor>
</comment>
<name>A0AAE3YG58_9MICC</name>
<dbReference type="InterPro" id="IPR003442">
    <property type="entry name" value="T6A_TsaE"/>
</dbReference>
<feature type="active site" description="Proton acceptor; specific for D-alanine" evidence="5">
    <location>
        <position position="44"/>
    </location>
</feature>
<dbReference type="HAMAP" id="MF_01201">
    <property type="entry name" value="Ala_racemase"/>
    <property type="match status" value="1"/>
</dbReference>
<comment type="function">
    <text evidence="4">Required for the formation of a threonylcarbamoyl group on adenosine at position 37 (t(6)A37) in tRNAs that read codons beginning with adenine. Is involved in the transfer of the threonylcarbamoyl moiety of threonylcarbamoyl-AMP (TC-AMP) to the N6 group of A37, together with TsaD and TsaB. TsaE seems to play an indirect role in the t(6)A biosynthesis pathway, possibly in regulating the core enzymatic function of TsaD.</text>
</comment>
<dbReference type="InterPro" id="IPR011079">
    <property type="entry name" value="Ala_racemase_C"/>
</dbReference>
<dbReference type="EC" id="5.1.1.1" evidence="5"/>
<comment type="function">
    <text evidence="5">Catalyzes the interconversion of L-alanine and D-alanine. May also act on other amino acids.</text>
</comment>
<dbReference type="GO" id="GO:0030170">
    <property type="term" value="F:pyridoxal phosphate binding"/>
    <property type="evidence" value="ECO:0007669"/>
    <property type="project" value="UniProtKB-UniRule"/>
</dbReference>
<dbReference type="InterPro" id="IPR029066">
    <property type="entry name" value="PLP-binding_barrel"/>
</dbReference>
<dbReference type="GO" id="GO:0009252">
    <property type="term" value="P:peptidoglycan biosynthetic process"/>
    <property type="evidence" value="ECO:0007669"/>
    <property type="project" value="TreeGrafter"/>
</dbReference>
<dbReference type="Pfam" id="PF00842">
    <property type="entry name" value="Ala_racemase_C"/>
    <property type="match status" value="1"/>
</dbReference>
<dbReference type="NCBIfam" id="TIGR00492">
    <property type="entry name" value="alr"/>
    <property type="match status" value="1"/>
</dbReference>
<feature type="binding site" evidence="5 7">
    <location>
        <position position="142"/>
    </location>
    <ligand>
        <name>substrate</name>
    </ligand>
</feature>
<dbReference type="GO" id="GO:0030632">
    <property type="term" value="P:D-alanine biosynthetic process"/>
    <property type="evidence" value="ECO:0007669"/>
    <property type="project" value="UniProtKB-UniRule"/>
</dbReference>
<dbReference type="InterPro" id="IPR001608">
    <property type="entry name" value="Ala_racemase_N"/>
</dbReference>
<evidence type="ECO:0000256" key="3">
    <source>
        <dbReference type="ARBA" id="ARBA00023235"/>
    </source>
</evidence>
<dbReference type="Gene3D" id="3.40.50.300">
    <property type="entry name" value="P-loop containing nucleotide triphosphate hydrolases"/>
    <property type="match status" value="1"/>
</dbReference>
<proteinExistence type="inferred from homology"/>
<dbReference type="InterPro" id="IPR009006">
    <property type="entry name" value="Ala_racemase/Decarboxylase_C"/>
</dbReference>
<organism evidence="10 11">
    <name type="scientific">Falsarthrobacter nasiphocae</name>
    <dbReference type="NCBI Taxonomy" id="189863"/>
    <lineage>
        <taxon>Bacteria</taxon>
        <taxon>Bacillati</taxon>
        <taxon>Actinomycetota</taxon>
        <taxon>Actinomycetes</taxon>
        <taxon>Micrococcales</taxon>
        <taxon>Micrococcaceae</taxon>
        <taxon>Falsarthrobacter</taxon>
    </lineage>
</organism>
<keyword evidence="2 5" id="KW-0663">Pyridoxal phosphate</keyword>
<comment type="pathway">
    <text evidence="5">Amino-acid biosynthesis; D-alanine biosynthesis; D-alanine from L-alanine: step 1/1.</text>
</comment>
<sequence>MRDAYGTVTMLPERAATVDLGALVSNARSIAARIAPSRLMTVLKADAYGHGAAAAGRALAGAGFRDFGVAHVSEALELREAVGPEPRILAWLHTSATDFAAALRAGIELGVNGSELDAILEAARATGCTPRLHAIVDTGLGRNGAVSETWDAFFARLAELSASGRAVVVGIMSHLAVADEPGRPETDLQRQAFERAVETAGRHGLSPLQRHLANTPASLVREDLRYEMCRVGLGLYGLSPFSDRAAEEFGLRPVMTLSTRVSLVKRVEEGHGASYGLLWTAPTPTHLGLVPLGYADGIPRVAEGLRVRIGGVDQPVVGRIAMDQMIVDLGADESAMDLLGADAVVFGAGGQPVEDVAAAAGTINYEIVTRISPRVERVWTEPEGLGALVGPSGSRVFAAETAEEMRALGARLGQVLEPGDVLVLTGDLGAGKTTLTQGIAEGLGVSGRVTSPTFVLARVHPNDPEGPRPGGPDLVHVDAYRLGDEGGLDGLALEDTAHSSVTVVEWGEHLPAGLGTRTVRVRIGRAGAPDTVTEADGTLDFGSDDAAADPRTISVSLDAPAAAAGREESQND</sequence>
<feature type="modified residue" description="N6-(pyridoxal phosphate)lysine" evidence="5 6">
    <location>
        <position position="44"/>
    </location>
</feature>
<evidence type="ECO:0000256" key="2">
    <source>
        <dbReference type="ARBA" id="ARBA00022898"/>
    </source>
</evidence>
<dbReference type="EMBL" id="JAVDUI010000001">
    <property type="protein sequence ID" value="MDR6892560.1"/>
    <property type="molecule type" value="Genomic_DNA"/>
</dbReference>
<keyword evidence="11" id="KW-1185">Reference proteome</keyword>
<gene>
    <name evidence="10" type="ORF">J2S35_001500</name>
</gene>
<protein>
    <recommendedName>
        <fullName evidence="5">Alanine racemase</fullName>
        <ecNumber evidence="5">5.1.1.1</ecNumber>
    </recommendedName>
</protein>
<evidence type="ECO:0000313" key="11">
    <source>
        <dbReference type="Proteomes" id="UP001247307"/>
    </source>
</evidence>
<dbReference type="AlphaFoldDB" id="A0AAE3YG58"/>
<dbReference type="CDD" id="cd00430">
    <property type="entry name" value="PLPDE_III_AR"/>
    <property type="match status" value="1"/>
</dbReference>
<dbReference type="InterPro" id="IPR027417">
    <property type="entry name" value="P-loop_NTPase"/>
</dbReference>
<evidence type="ECO:0000256" key="8">
    <source>
        <dbReference type="SAM" id="MobiDB-lite"/>
    </source>
</evidence>
<dbReference type="GO" id="GO:0008784">
    <property type="term" value="F:alanine racemase activity"/>
    <property type="evidence" value="ECO:0007669"/>
    <property type="project" value="UniProtKB-UniRule"/>
</dbReference>
<evidence type="ECO:0000256" key="5">
    <source>
        <dbReference type="HAMAP-Rule" id="MF_01201"/>
    </source>
</evidence>
<feature type="region of interest" description="Disordered" evidence="8">
    <location>
        <begin position="534"/>
        <end position="572"/>
    </location>
</feature>
<dbReference type="SUPFAM" id="SSF52540">
    <property type="entry name" value="P-loop containing nucleoside triphosphate hydrolases"/>
    <property type="match status" value="1"/>
</dbReference>
<dbReference type="Proteomes" id="UP001247307">
    <property type="component" value="Unassembled WGS sequence"/>
</dbReference>
<dbReference type="Pfam" id="PF02367">
    <property type="entry name" value="TsaE"/>
    <property type="match status" value="1"/>
</dbReference>
<accession>A0AAE3YG58</accession>
<dbReference type="Gene3D" id="2.40.37.10">
    <property type="entry name" value="Lyase, Ornithine Decarboxylase, Chain A, domain 1"/>
    <property type="match status" value="1"/>
</dbReference>
<keyword evidence="3 5" id="KW-0413">Isomerase</keyword>
<comment type="similarity">
    <text evidence="5">Belongs to the alanine racemase family.</text>
</comment>
<evidence type="ECO:0000256" key="6">
    <source>
        <dbReference type="PIRSR" id="PIRSR600821-50"/>
    </source>
</evidence>
<dbReference type="SMART" id="SM01005">
    <property type="entry name" value="Ala_racemase_C"/>
    <property type="match status" value="1"/>
</dbReference>
<evidence type="ECO:0000256" key="1">
    <source>
        <dbReference type="ARBA" id="ARBA00001933"/>
    </source>
</evidence>
<evidence type="ECO:0000259" key="9">
    <source>
        <dbReference type="SMART" id="SM01005"/>
    </source>
</evidence>
<comment type="catalytic activity">
    <reaction evidence="5">
        <text>L-alanine = D-alanine</text>
        <dbReference type="Rhea" id="RHEA:20249"/>
        <dbReference type="ChEBI" id="CHEBI:57416"/>
        <dbReference type="ChEBI" id="CHEBI:57972"/>
        <dbReference type="EC" id="5.1.1.1"/>
    </reaction>
</comment>
<dbReference type="PANTHER" id="PTHR30511">
    <property type="entry name" value="ALANINE RACEMASE"/>
    <property type="match status" value="1"/>
</dbReference>
<dbReference type="PRINTS" id="PR00992">
    <property type="entry name" value="ALARACEMASE"/>
</dbReference>
<evidence type="ECO:0000313" key="10">
    <source>
        <dbReference type="EMBL" id="MDR6892560.1"/>
    </source>
</evidence>
<dbReference type="Pfam" id="PF01168">
    <property type="entry name" value="Ala_racemase_N"/>
    <property type="match status" value="1"/>
</dbReference>
<feature type="domain" description="Alanine racemase C-terminal" evidence="9">
    <location>
        <begin position="254"/>
        <end position="380"/>
    </location>
</feature>
<dbReference type="GO" id="GO:0002949">
    <property type="term" value="P:tRNA threonylcarbamoyladenosine modification"/>
    <property type="evidence" value="ECO:0007669"/>
    <property type="project" value="InterPro"/>
</dbReference>
<dbReference type="SUPFAM" id="SSF51419">
    <property type="entry name" value="PLP-binding barrel"/>
    <property type="match status" value="1"/>
</dbReference>
<dbReference type="GO" id="GO:0005829">
    <property type="term" value="C:cytosol"/>
    <property type="evidence" value="ECO:0007669"/>
    <property type="project" value="TreeGrafter"/>
</dbReference>
<dbReference type="PANTHER" id="PTHR30511:SF0">
    <property type="entry name" value="ALANINE RACEMASE, CATABOLIC-RELATED"/>
    <property type="match status" value="1"/>
</dbReference>
<dbReference type="Gene3D" id="3.20.20.10">
    <property type="entry name" value="Alanine racemase"/>
    <property type="match status" value="1"/>
</dbReference>
<feature type="binding site" evidence="5 7">
    <location>
        <position position="322"/>
    </location>
    <ligand>
        <name>substrate</name>
    </ligand>
</feature>
<evidence type="ECO:0000256" key="4">
    <source>
        <dbReference type="ARBA" id="ARBA00024908"/>
    </source>
</evidence>
<comment type="caution">
    <text evidence="10">The sequence shown here is derived from an EMBL/GenBank/DDBJ whole genome shotgun (WGS) entry which is preliminary data.</text>
</comment>
<dbReference type="RefSeq" id="WP_309851772.1">
    <property type="nucleotide sequence ID" value="NZ_BAAAIU010000020.1"/>
</dbReference>
<dbReference type="NCBIfam" id="TIGR00150">
    <property type="entry name" value="T6A_YjeE"/>
    <property type="match status" value="1"/>
</dbReference>
<feature type="active site" description="Proton acceptor; specific for L-alanine" evidence="5">
    <location>
        <position position="275"/>
    </location>
</feature>
<dbReference type="SUPFAM" id="SSF50621">
    <property type="entry name" value="Alanine racemase C-terminal domain-like"/>
    <property type="match status" value="1"/>
</dbReference>
<reference evidence="10" key="1">
    <citation type="submission" date="2023-07" db="EMBL/GenBank/DDBJ databases">
        <title>Sequencing the genomes of 1000 actinobacteria strains.</title>
        <authorList>
            <person name="Klenk H.-P."/>
        </authorList>
    </citation>
    <scope>NUCLEOTIDE SEQUENCE</scope>
    <source>
        <strain evidence="10">DSM 13988</strain>
    </source>
</reference>